<evidence type="ECO:0000313" key="3">
    <source>
        <dbReference type="Proteomes" id="UP001054854"/>
    </source>
</evidence>
<dbReference type="EMBL" id="BNEK01000005">
    <property type="protein sequence ID" value="GHJ30326.1"/>
    <property type="molecule type" value="Genomic_DNA"/>
</dbReference>
<gene>
    <name evidence="2" type="ORF">TPA0910_47590</name>
</gene>
<comment type="caution">
    <text evidence="2">The sequence shown here is derived from an EMBL/GenBank/DDBJ whole genome shotgun (WGS) entry which is preliminary data.</text>
</comment>
<proteinExistence type="predicted"/>
<dbReference type="Proteomes" id="UP001054854">
    <property type="component" value="Unassembled WGS sequence"/>
</dbReference>
<evidence type="ECO:0000256" key="1">
    <source>
        <dbReference type="SAM" id="MobiDB-lite"/>
    </source>
</evidence>
<name>A0ABQ3U3Y6_STRHY</name>
<reference evidence="2" key="1">
    <citation type="submission" date="2024-05" db="EMBL/GenBank/DDBJ databases">
        <title>Whole genome shotgun sequence of Streptomyces hygroscopicus NBRC 113678.</title>
        <authorList>
            <person name="Komaki H."/>
            <person name="Tamura T."/>
        </authorList>
    </citation>
    <scope>NUCLEOTIDE SEQUENCE</scope>
    <source>
        <strain evidence="2">N11-34</strain>
    </source>
</reference>
<evidence type="ECO:0000313" key="2">
    <source>
        <dbReference type="EMBL" id="GHJ30326.1"/>
    </source>
</evidence>
<feature type="compositionally biased region" description="Basic and acidic residues" evidence="1">
    <location>
        <begin position="29"/>
        <end position="44"/>
    </location>
</feature>
<organism evidence="2 3">
    <name type="scientific">Streptomyces hygroscopicus</name>
    <dbReference type="NCBI Taxonomy" id="1912"/>
    <lineage>
        <taxon>Bacteria</taxon>
        <taxon>Bacillati</taxon>
        <taxon>Actinomycetota</taxon>
        <taxon>Actinomycetes</taxon>
        <taxon>Kitasatosporales</taxon>
        <taxon>Streptomycetaceae</taxon>
        <taxon>Streptomyces</taxon>
        <taxon>Streptomyces violaceusniger group</taxon>
    </lineage>
</organism>
<sequence length="102" mass="11078">MPDIKAPPACRRSACPDWPDCPAYPACPDRTDRTDRPDRPDRPGTKAPRPRQGMPGTRRRPGPADGLTSDKLAALGFDRTVCGAGVCHRRGAGVAMAFRRRP</sequence>
<accession>A0ABQ3U3Y6</accession>
<protein>
    <submittedName>
        <fullName evidence="2">Uncharacterized protein</fullName>
    </submittedName>
</protein>
<keyword evidence="3" id="KW-1185">Reference proteome</keyword>
<feature type="region of interest" description="Disordered" evidence="1">
    <location>
        <begin position="1"/>
        <end position="69"/>
    </location>
</feature>